<evidence type="ECO:0000313" key="6">
    <source>
        <dbReference type="Proteomes" id="UP001168972"/>
    </source>
</evidence>
<feature type="chain" id="PRO_5041223872" description="Peptidase M12B domain-containing protein" evidence="3">
    <location>
        <begin position="25"/>
        <end position="529"/>
    </location>
</feature>
<feature type="active site" evidence="1">
    <location>
        <position position="371"/>
    </location>
</feature>
<feature type="signal peptide" evidence="3">
    <location>
        <begin position="1"/>
        <end position="24"/>
    </location>
</feature>
<dbReference type="AlphaFoldDB" id="A0AA39KNM3"/>
<dbReference type="InterPro" id="IPR024079">
    <property type="entry name" value="MetalloPept_cat_dom_sf"/>
</dbReference>
<dbReference type="SUPFAM" id="SSF55486">
    <property type="entry name" value="Metalloproteases ('zincins'), catalytic domain"/>
    <property type="match status" value="1"/>
</dbReference>
<gene>
    <name evidence="5" type="ORF">PV327_001988</name>
</gene>
<dbReference type="Gene3D" id="3.40.390.10">
    <property type="entry name" value="Collagenase (Catalytic Domain)"/>
    <property type="match status" value="1"/>
</dbReference>
<comment type="caution">
    <text evidence="1">Lacks conserved residue(s) required for the propagation of feature annotation.</text>
</comment>
<evidence type="ECO:0000256" key="2">
    <source>
        <dbReference type="SAM" id="MobiDB-lite"/>
    </source>
</evidence>
<dbReference type="PROSITE" id="PS50215">
    <property type="entry name" value="ADAM_MEPRO"/>
    <property type="match status" value="1"/>
</dbReference>
<dbReference type="GO" id="GO:0006508">
    <property type="term" value="P:proteolysis"/>
    <property type="evidence" value="ECO:0007669"/>
    <property type="project" value="InterPro"/>
</dbReference>
<evidence type="ECO:0000256" key="3">
    <source>
        <dbReference type="SAM" id="SignalP"/>
    </source>
</evidence>
<proteinExistence type="predicted"/>
<feature type="domain" description="Peptidase M12B" evidence="4">
    <location>
        <begin position="195"/>
        <end position="443"/>
    </location>
</feature>
<keyword evidence="6" id="KW-1185">Reference proteome</keyword>
<dbReference type="Proteomes" id="UP001168972">
    <property type="component" value="Unassembled WGS sequence"/>
</dbReference>
<accession>A0AA39KNM3</accession>
<evidence type="ECO:0000313" key="5">
    <source>
        <dbReference type="EMBL" id="KAK0168160.1"/>
    </source>
</evidence>
<feature type="compositionally biased region" description="Basic and acidic residues" evidence="2">
    <location>
        <begin position="163"/>
        <end position="172"/>
    </location>
</feature>
<dbReference type="GO" id="GO:0004222">
    <property type="term" value="F:metalloendopeptidase activity"/>
    <property type="evidence" value="ECO:0007669"/>
    <property type="project" value="InterPro"/>
</dbReference>
<protein>
    <recommendedName>
        <fullName evidence="4">Peptidase M12B domain-containing protein</fullName>
    </recommendedName>
</protein>
<dbReference type="Gene3D" id="3.40.1620.60">
    <property type="match status" value="1"/>
</dbReference>
<organism evidence="5 6">
    <name type="scientific">Microctonus hyperodae</name>
    <name type="common">Parasitoid wasp</name>
    <dbReference type="NCBI Taxonomy" id="165561"/>
    <lineage>
        <taxon>Eukaryota</taxon>
        <taxon>Metazoa</taxon>
        <taxon>Ecdysozoa</taxon>
        <taxon>Arthropoda</taxon>
        <taxon>Hexapoda</taxon>
        <taxon>Insecta</taxon>
        <taxon>Pterygota</taxon>
        <taxon>Neoptera</taxon>
        <taxon>Endopterygota</taxon>
        <taxon>Hymenoptera</taxon>
        <taxon>Apocrita</taxon>
        <taxon>Ichneumonoidea</taxon>
        <taxon>Braconidae</taxon>
        <taxon>Euphorinae</taxon>
        <taxon>Microctonus</taxon>
    </lineage>
</organism>
<dbReference type="EMBL" id="JAQQBR010001831">
    <property type="protein sequence ID" value="KAK0168160.1"/>
    <property type="molecule type" value="Genomic_DNA"/>
</dbReference>
<reference evidence="5" key="1">
    <citation type="journal article" date="2023" name="bioRxiv">
        <title>Scaffold-level genome assemblies of two parasitoid biocontrol wasps reveal the parthenogenesis mechanism and an associated novel virus.</title>
        <authorList>
            <person name="Inwood S."/>
            <person name="Skelly J."/>
            <person name="Guhlin J."/>
            <person name="Harrop T."/>
            <person name="Goldson S."/>
            <person name="Dearden P."/>
        </authorList>
    </citation>
    <scope>NUCLEOTIDE SEQUENCE</scope>
    <source>
        <strain evidence="5">Lincoln</strain>
        <tissue evidence="5">Whole body</tissue>
    </source>
</reference>
<evidence type="ECO:0000259" key="4">
    <source>
        <dbReference type="PROSITE" id="PS50215"/>
    </source>
</evidence>
<sequence length="529" mass="60949">MQQKVVMIIMKLILLLIYFTVANGYNTSSRLTSENLVRHKRDNSPEILHIKYHNGPKEELVTLKKVKDSTLANSNVPIRNFEMEGGESDIYRLNHLQPIFYHGVNSFDAITYFPHTNTLHGVIDNSYYIEDLPLNAVNIPEIVNAFMYKVSERSQRQNRRSKRMNDKRKFDEQAGPSSSKRFKQSEDKNEPKKTLYPEILLTLDVSSKADSRRHYPYEEAIMYVLSYWNAVDMLFRNLKLVNVRINIAGIFIGTTEEVITNMIEDSDYQVDENSHMTIPDKIALDSLGTYFYGHSELKRDSYDFLIWMTRASLSEGDDAQGRNNNIFGIAAPPENCGGRHQNEYEDTNKITNRAIIEHDDKYGDFQRAARELAHLMFVYNDDVEVTHGCHSSNCLSSNPMQSSGIMDPSNQRLDGCLVWSYCSEIHFEKYANSKASCCLLNFPYHSLGMSNVIEPLTVKKQCECYELHELHPTHYQKNICNEHLKCQNENNHIVEVALPMDGTPCVEMTNGFCKQGDCVFKIIKEYSQE</sequence>
<feature type="region of interest" description="Disordered" evidence="2">
    <location>
        <begin position="154"/>
        <end position="191"/>
    </location>
</feature>
<reference evidence="5" key="2">
    <citation type="submission" date="2023-03" db="EMBL/GenBank/DDBJ databases">
        <authorList>
            <person name="Inwood S.N."/>
            <person name="Skelly J.G."/>
            <person name="Guhlin J."/>
            <person name="Harrop T.W.R."/>
            <person name="Goldson S.G."/>
            <person name="Dearden P.K."/>
        </authorList>
    </citation>
    <scope>NUCLEOTIDE SEQUENCE</scope>
    <source>
        <strain evidence="5">Lincoln</strain>
        <tissue evidence="5">Whole body</tissue>
    </source>
</reference>
<keyword evidence="3" id="KW-0732">Signal</keyword>
<comment type="caution">
    <text evidence="5">The sequence shown here is derived from an EMBL/GenBank/DDBJ whole genome shotgun (WGS) entry which is preliminary data.</text>
</comment>
<evidence type="ECO:0000256" key="1">
    <source>
        <dbReference type="PROSITE-ProRule" id="PRU00276"/>
    </source>
</evidence>
<dbReference type="InterPro" id="IPR001590">
    <property type="entry name" value="Peptidase_M12B"/>
</dbReference>
<name>A0AA39KNM3_MICHY</name>